<dbReference type="Proteomes" id="UP001595476">
    <property type="component" value="Unassembled WGS sequence"/>
</dbReference>
<proteinExistence type="predicted"/>
<dbReference type="SUPFAM" id="SSF47616">
    <property type="entry name" value="GST C-terminal domain-like"/>
    <property type="match status" value="1"/>
</dbReference>
<accession>A0ABV7HGI8</accession>
<evidence type="ECO:0000259" key="2">
    <source>
        <dbReference type="PROSITE" id="PS50405"/>
    </source>
</evidence>
<dbReference type="SFLD" id="SFLDS00019">
    <property type="entry name" value="Glutathione_Transferase_(cytos"/>
    <property type="match status" value="1"/>
</dbReference>
<evidence type="ECO:0000259" key="1">
    <source>
        <dbReference type="PROSITE" id="PS50404"/>
    </source>
</evidence>
<evidence type="ECO:0000313" key="4">
    <source>
        <dbReference type="Proteomes" id="UP001595476"/>
    </source>
</evidence>
<dbReference type="PANTHER" id="PTHR44051">
    <property type="entry name" value="GLUTATHIONE S-TRANSFERASE-RELATED"/>
    <property type="match status" value="1"/>
</dbReference>
<dbReference type="Gene3D" id="3.40.30.10">
    <property type="entry name" value="Glutaredoxin"/>
    <property type="match status" value="1"/>
</dbReference>
<dbReference type="Gene3D" id="1.20.1050.10">
    <property type="match status" value="1"/>
</dbReference>
<keyword evidence="4" id="KW-1185">Reference proteome</keyword>
<reference evidence="4" key="1">
    <citation type="journal article" date="2019" name="Int. J. Syst. Evol. Microbiol.">
        <title>The Global Catalogue of Microorganisms (GCM) 10K type strain sequencing project: providing services to taxonomists for standard genome sequencing and annotation.</title>
        <authorList>
            <consortium name="The Broad Institute Genomics Platform"/>
            <consortium name="The Broad Institute Genome Sequencing Center for Infectious Disease"/>
            <person name="Wu L."/>
            <person name="Ma J."/>
        </authorList>
    </citation>
    <scope>NUCLEOTIDE SEQUENCE [LARGE SCALE GENOMIC DNA]</scope>
    <source>
        <strain evidence="4">KCTC 52438</strain>
    </source>
</reference>
<dbReference type="PROSITE" id="PS50404">
    <property type="entry name" value="GST_NTER"/>
    <property type="match status" value="1"/>
</dbReference>
<dbReference type="CDD" id="cd03205">
    <property type="entry name" value="GST_C_6"/>
    <property type="match status" value="1"/>
</dbReference>
<name>A0ABV7HGI8_9GAMM</name>
<dbReference type="RefSeq" id="WP_386721006.1">
    <property type="nucleotide sequence ID" value="NZ_JBHRSZ010000004.1"/>
</dbReference>
<dbReference type="EMBL" id="JBHRSZ010000004">
    <property type="protein sequence ID" value="MFC3151718.1"/>
    <property type="molecule type" value="Genomic_DNA"/>
</dbReference>
<gene>
    <name evidence="3" type="ORF">ACFOEK_11830</name>
</gene>
<feature type="domain" description="GST C-terminal" evidence="2">
    <location>
        <begin position="81"/>
        <end position="200"/>
    </location>
</feature>
<evidence type="ECO:0000313" key="3">
    <source>
        <dbReference type="EMBL" id="MFC3151718.1"/>
    </source>
</evidence>
<dbReference type="SFLD" id="SFLDG00358">
    <property type="entry name" value="Main_(cytGST)"/>
    <property type="match status" value="1"/>
</dbReference>
<dbReference type="SUPFAM" id="SSF52833">
    <property type="entry name" value="Thioredoxin-like"/>
    <property type="match status" value="1"/>
</dbReference>
<dbReference type="InterPro" id="IPR036249">
    <property type="entry name" value="Thioredoxin-like_sf"/>
</dbReference>
<dbReference type="InterPro" id="IPR036282">
    <property type="entry name" value="Glutathione-S-Trfase_C_sf"/>
</dbReference>
<dbReference type="PANTHER" id="PTHR44051:SF8">
    <property type="entry name" value="GLUTATHIONE S-TRANSFERASE GSTA"/>
    <property type="match status" value="1"/>
</dbReference>
<feature type="domain" description="GST N-terminal" evidence="1">
    <location>
        <begin position="1"/>
        <end position="77"/>
    </location>
</feature>
<dbReference type="InterPro" id="IPR004045">
    <property type="entry name" value="Glutathione_S-Trfase_N"/>
</dbReference>
<organism evidence="3 4">
    <name type="scientific">Litoribrevibacter euphylliae</name>
    <dbReference type="NCBI Taxonomy" id="1834034"/>
    <lineage>
        <taxon>Bacteria</taxon>
        <taxon>Pseudomonadati</taxon>
        <taxon>Pseudomonadota</taxon>
        <taxon>Gammaproteobacteria</taxon>
        <taxon>Oceanospirillales</taxon>
        <taxon>Oceanospirillaceae</taxon>
        <taxon>Litoribrevibacter</taxon>
    </lineage>
</organism>
<dbReference type="PROSITE" id="PS50405">
    <property type="entry name" value="GST_CTER"/>
    <property type="match status" value="1"/>
</dbReference>
<comment type="caution">
    <text evidence="3">The sequence shown here is derived from an EMBL/GenBank/DDBJ whole genome shotgun (WGS) entry which is preliminary data.</text>
</comment>
<dbReference type="InterPro" id="IPR010987">
    <property type="entry name" value="Glutathione-S-Trfase_C-like"/>
</dbReference>
<dbReference type="Pfam" id="PF13409">
    <property type="entry name" value="GST_N_2"/>
    <property type="match status" value="1"/>
</dbReference>
<dbReference type="Pfam" id="PF13410">
    <property type="entry name" value="GST_C_2"/>
    <property type="match status" value="1"/>
</dbReference>
<sequence>MELIASLTSPFARKIRVVLEEKQLKYKLHESIPWEADTDVGDYNPLGKVPALVDEGKTWIDSAVIAEYLETKVSKRKLIPDERLAAVEVKHAEAMADGICEAAIAIFLERKRPSELQSSTWIERQQGKIQKGFHYLNQQVAGKDYVCHNNFSLGDIAIICLMEWYSFRLSEHQWQTEYPELSRYCEGLSQRPSFQATQPK</sequence>
<dbReference type="InterPro" id="IPR040079">
    <property type="entry name" value="Glutathione_S-Trfase"/>
</dbReference>
<protein>
    <submittedName>
        <fullName evidence="3">Glutathione S-transferase N-terminal domain-containing protein</fullName>
    </submittedName>
</protein>